<accession>A6JLV4</accession>
<dbReference type="Proteomes" id="UP000234681">
    <property type="component" value="Chromosome 17"/>
</dbReference>
<name>A6JLV4_RAT</name>
<organism evidence="1 2">
    <name type="scientific">Rattus norvegicus</name>
    <name type="common">Rat</name>
    <dbReference type="NCBI Taxonomy" id="10116"/>
    <lineage>
        <taxon>Eukaryota</taxon>
        <taxon>Metazoa</taxon>
        <taxon>Chordata</taxon>
        <taxon>Craniata</taxon>
        <taxon>Vertebrata</taxon>
        <taxon>Euteleostomi</taxon>
        <taxon>Mammalia</taxon>
        <taxon>Eutheria</taxon>
        <taxon>Euarchontoglires</taxon>
        <taxon>Glires</taxon>
        <taxon>Rodentia</taxon>
        <taxon>Myomorpha</taxon>
        <taxon>Muroidea</taxon>
        <taxon>Muridae</taxon>
        <taxon>Murinae</taxon>
        <taxon>Rattus</taxon>
    </lineage>
</organism>
<dbReference type="AlphaFoldDB" id="A6JLV4"/>
<evidence type="ECO:0000313" key="2">
    <source>
        <dbReference type="Proteomes" id="UP000234681"/>
    </source>
</evidence>
<gene>
    <name evidence="1" type="ORF">rCG_55873</name>
</gene>
<reference evidence="2" key="1">
    <citation type="submission" date="2005-09" db="EMBL/GenBank/DDBJ databases">
        <authorList>
            <person name="Mural R.J."/>
            <person name="Li P.W."/>
            <person name="Adams M.D."/>
            <person name="Amanatides P.G."/>
            <person name="Baden-Tillson H."/>
            <person name="Barnstead M."/>
            <person name="Chin S.H."/>
            <person name="Dew I."/>
            <person name="Evans C.A."/>
            <person name="Ferriera S."/>
            <person name="Flanigan M."/>
            <person name="Fosler C."/>
            <person name="Glodek A."/>
            <person name="Gu Z."/>
            <person name="Holt R.A."/>
            <person name="Jennings D."/>
            <person name="Kraft C.L."/>
            <person name="Lu F."/>
            <person name="Nguyen T."/>
            <person name="Nusskern D.R."/>
            <person name="Pfannkoch C.M."/>
            <person name="Sitter C."/>
            <person name="Sutton G.G."/>
            <person name="Venter J.C."/>
            <person name="Wang Z."/>
            <person name="Woodage T."/>
            <person name="Zheng X.H."/>
            <person name="Zhong F."/>
        </authorList>
    </citation>
    <scope>NUCLEOTIDE SEQUENCE [LARGE SCALE GENOMIC DNA]</scope>
    <source>
        <strain>BN</strain>
        <strain evidence="2">Sprague-Dawley</strain>
    </source>
</reference>
<proteinExistence type="predicted"/>
<sequence>MGFLLVCWNSRVHCCWKCRVELTGHLPVKDRDAQKHDGRISANMVHSPKKLADATVTAEVIPL</sequence>
<evidence type="ECO:0000313" key="1">
    <source>
        <dbReference type="EMBL" id="EDL78631.1"/>
    </source>
</evidence>
<protein>
    <submittedName>
        <fullName evidence="1">RCG55873</fullName>
    </submittedName>
</protein>
<dbReference type="EMBL" id="CH473990">
    <property type="protein sequence ID" value="EDL78631.1"/>
    <property type="molecule type" value="Genomic_DNA"/>
</dbReference>